<dbReference type="Proteomes" id="UP000009872">
    <property type="component" value="Unassembled WGS sequence"/>
</dbReference>
<dbReference type="eggNOG" id="COG1215">
    <property type="taxonomic scope" value="Bacteria"/>
</dbReference>
<dbReference type="HOGENOM" id="CLU_025996_25_3_10"/>
<gene>
    <name evidence="3" type="ORF">HMPREF9447_00821</name>
</gene>
<keyword evidence="1" id="KW-1133">Transmembrane helix</keyword>
<dbReference type="PANTHER" id="PTHR22916">
    <property type="entry name" value="GLYCOSYLTRANSFERASE"/>
    <property type="match status" value="1"/>
</dbReference>
<feature type="transmembrane region" description="Helical" evidence="1">
    <location>
        <begin position="310"/>
        <end position="332"/>
    </location>
</feature>
<protein>
    <recommendedName>
        <fullName evidence="2">Glycosyltransferase 2-like domain-containing protein</fullName>
    </recommendedName>
</protein>
<organism evidence="3 4">
    <name type="scientific">Bacteroides oleiciplenus YIT 12058</name>
    <dbReference type="NCBI Taxonomy" id="742727"/>
    <lineage>
        <taxon>Bacteria</taxon>
        <taxon>Pseudomonadati</taxon>
        <taxon>Bacteroidota</taxon>
        <taxon>Bacteroidia</taxon>
        <taxon>Bacteroidales</taxon>
        <taxon>Bacteroidaceae</taxon>
        <taxon>Bacteroides</taxon>
    </lineage>
</organism>
<dbReference type="InterPro" id="IPR029044">
    <property type="entry name" value="Nucleotide-diphossugar_trans"/>
</dbReference>
<feature type="transmembrane region" description="Helical" evidence="1">
    <location>
        <begin position="259"/>
        <end position="275"/>
    </location>
</feature>
<dbReference type="CDD" id="cd00761">
    <property type="entry name" value="Glyco_tranf_GTA_type"/>
    <property type="match status" value="1"/>
</dbReference>
<feature type="domain" description="Glycosyltransferase 2-like" evidence="2">
    <location>
        <begin position="9"/>
        <end position="170"/>
    </location>
</feature>
<dbReference type="SUPFAM" id="SSF53448">
    <property type="entry name" value="Nucleotide-diphospho-sugar transferases"/>
    <property type="match status" value="1"/>
</dbReference>
<dbReference type="GO" id="GO:0016758">
    <property type="term" value="F:hexosyltransferase activity"/>
    <property type="evidence" value="ECO:0007669"/>
    <property type="project" value="UniProtKB-ARBA"/>
</dbReference>
<name>K9ERQ0_9BACE</name>
<keyword evidence="4" id="KW-1185">Reference proteome</keyword>
<dbReference type="InterPro" id="IPR001173">
    <property type="entry name" value="Glyco_trans_2-like"/>
</dbReference>
<evidence type="ECO:0000313" key="4">
    <source>
        <dbReference type="Proteomes" id="UP000009872"/>
    </source>
</evidence>
<dbReference type="Pfam" id="PF00535">
    <property type="entry name" value="Glycos_transf_2"/>
    <property type="match status" value="1"/>
</dbReference>
<reference evidence="3 4" key="1">
    <citation type="submission" date="2012-09" db="EMBL/GenBank/DDBJ databases">
        <title>The Genome Sequence of Bacteroides oleiciplenus YIT 12058.</title>
        <authorList>
            <consortium name="The Broad Institute Genome Sequencing Platform"/>
            <person name="Earl A."/>
            <person name="Ward D."/>
            <person name="Feldgarden M."/>
            <person name="Gevers D."/>
            <person name="Morotomi M."/>
            <person name="Walker B."/>
            <person name="Young S.K."/>
            <person name="Zeng Q."/>
            <person name="Gargeya S."/>
            <person name="Fitzgerald M."/>
            <person name="Haas B."/>
            <person name="Abouelleil A."/>
            <person name="Alvarado L."/>
            <person name="Arachchi H.M."/>
            <person name="Berlin A.M."/>
            <person name="Chapman S.B."/>
            <person name="Goldberg J."/>
            <person name="Griggs A."/>
            <person name="Gujja S."/>
            <person name="Hansen M."/>
            <person name="Howarth C."/>
            <person name="Imamovic A."/>
            <person name="Larimer J."/>
            <person name="McCowen C."/>
            <person name="Montmayeur A."/>
            <person name="Murphy C."/>
            <person name="Neiman D."/>
            <person name="Pearson M."/>
            <person name="Priest M."/>
            <person name="Roberts A."/>
            <person name="Saif S."/>
            <person name="Shea T."/>
            <person name="Sisk P."/>
            <person name="Sykes S."/>
            <person name="Wortman J."/>
            <person name="Nusbaum C."/>
            <person name="Birren B."/>
        </authorList>
    </citation>
    <scope>NUCLEOTIDE SEQUENCE [LARGE SCALE GENOMIC DNA]</scope>
    <source>
        <strain evidence="3 4">YIT 12058</strain>
    </source>
</reference>
<comment type="caution">
    <text evidence="3">The sequence shown here is derived from an EMBL/GenBank/DDBJ whole genome shotgun (WGS) entry which is preliminary data.</text>
</comment>
<proteinExistence type="predicted"/>
<dbReference type="Gene3D" id="3.90.550.10">
    <property type="entry name" value="Spore Coat Polysaccharide Biosynthesis Protein SpsA, Chain A"/>
    <property type="match status" value="1"/>
</dbReference>
<dbReference type="OrthoDB" id="1114838at2"/>
<evidence type="ECO:0000256" key="1">
    <source>
        <dbReference type="SAM" id="Phobius"/>
    </source>
</evidence>
<dbReference type="STRING" id="742727.HMPREF9447_00821"/>
<dbReference type="PANTHER" id="PTHR22916:SF3">
    <property type="entry name" value="UDP-GLCNAC:BETAGAL BETA-1,3-N-ACETYLGLUCOSAMINYLTRANSFERASE-LIKE PROTEIN 1"/>
    <property type="match status" value="1"/>
</dbReference>
<evidence type="ECO:0000313" key="3">
    <source>
        <dbReference type="EMBL" id="EKU91835.1"/>
    </source>
</evidence>
<dbReference type="EMBL" id="ADLF01000003">
    <property type="protein sequence ID" value="EKU91835.1"/>
    <property type="molecule type" value="Genomic_DNA"/>
</dbReference>
<keyword evidence="1" id="KW-0472">Membrane</keyword>
<keyword evidence="1" id="KW-0812">Transmembrane</keyword>
<evidence type="ECO:0000259" key="2">
    <source>
        <dbReference type="Pfam" id="PF00535"/>
    </source>
</evidence>
<dbReference type="RefSeq" id="WP_009128310.1">
    <property type="nucleotide sequence ID" value="NZ_JH992940.1"/>
</dbReference>
<accession>K9ERQ0</accession>
<dbReference type="AlphaFoldDB" id="K9ERQ0"/>
<dbReference type="PATRIC" id="fig|742727.4.peg.822"/>
<sequence>MKDEQPLVSIIVPVYNVEKYLRTCLDSLVSQTLENVEIICVNDASPDNSLAILREYEKRDKRIIVIDLKKNLRQGGARNRGIKIARAKYIAFVDSDDWVANNMYELLYNKIISASADLVHCDYYRYSNEILKVGRQFEKNTWLKHREMANKDFIMVSEFPVTALYNRNLFVTNDLYFPEHTFYEDTAITSLLYLLANKVEHIDEPLYYYRIHSSSTTHRKGNDNYFQCANTVLIFLENAKRLGFYEKYEQEMEFVYIRYAYWSVIWGALTLFSSIRKDKIKQAKTEIKKEFPHYRKNIYYKKRVFTKKRIILYCIDINTELGVLLTKCFYWIRSIMKGFKKVL</sequence>